<keyword evidence="2" id="KW-0486">Methionine biosynthesis</keyword>
<dbReference type="RefSeq" id="WP_211530151.1">
    <property type="nucleotide sequence ID" value="NZ_JWHL01000003.1"/>
</dbReference>
<dbReference type="AlphaFoldDB" id="A0A8J7W8U8"/>
<dbReference type="GO" id="GO:0009086">
    <property type="term" value="P:methionine biosynthetic process"/>
    <property type="evidence" value="ECO:0007669"/>
    <property type="project" value="UniProtKB-KW"/>
</dbReference>
<dbReference type="PANTHER" id="PTHR43080:SF2">
    <property type="entry name" value="CBS DOMAIN-CONTAINING PROTEIN"/>
    <property type="match status" value="1"/>
</dbReference>
<dbReference type="SMART" id="SM00116">
    <property type="entry name" value="CBS"/>
    <property type="match status" value="4"/>
</dbReference>
<gene>
    <name evidence="5" type="ORF">RJ53_02980</name>
</gene>
<dbReference type="PANTHER" id="PTHR43080">
    <property type="entry name" value="CBS DOMAIN-CONTAINING PROTEIN CBSX3, MITOCHONDRIAL"/>
    <property type="match status" value="1"/>
</dbReference>
<dbReference type="SUPFAM" id="SSF54631">
    <property type="entry name" value="CBS-domain pair"/>
    <property type="match status" value="2"/>
</dbReference>
<dbReference type="OrthoDB" id="8919at2157"/>
<protein>
    <recommendedName>
        <fullName evidence="4">CBS domain-containing protein</fullName>
    </recommendedName>
</protein>
<dbReference type="PROSITE" id="PS51371">
    <property type="entry name" value="CBS"/>
    <property type="match status" value="3"/>
</dbReference>
<feature type="domain" description="CBS" evidence="4">
    <location>
        <begin position="132"/>
        <end position="191"/>
    </location>
</feature>
<accession>A0A8J7W8U8</accession>
<feature type="domain" description="CBS" evidence="4">
    <location>
        <begin position="68"/>
        <end position="124"/>
    </location>
</feature>
<name>A0A8J7W8U8_9EURY</name>
<keyword evidence="1 3" id="KW-0129">CBS domain</keyword>
<dbReference type="EMBL" id="JWHL01000003">
    <property type="protein sequence ID" value="MBR1368522.1"/>
    <property type="molecule type" value="Genomic_DNA"/>
</dbReference>
<evidence type="ECO:0000256" key="1">
    <source>
        <dbReference type="ARBA" id="ARBA00023122"/>
    </source>
</evidence>
<dbReference type="InterPro" id="IPR000644">
    <property type="entry name" value="CBS_dom"/>
</dbReference>
<feature type="domain" description="CBS" evidence="4">
    <location>
        <begin position="199"/>
        <end position="252"/>
    </location>
</feature>
<dbReference type="Gene3D" id="3.10.580.10">
    <property type="entry name" value="CBS-domain"/>
    <property type="match status" value="3"/>
</dbReference>
<sequence>MKVARDLMIEVTSLKKNEYVTRARQILRDDVYREIYITDDQGHLSGMIDITDVLRVPDTRSNVTIAGFIRDVPGISLDTPLEDAALTILKTGTDSIPVSAGNGKFVGSILLRDLFPILVSRHEITGNVKDVMTGDVVCCDTEDTIQKVYSLITDTGYASLPIVKGKELLGVISRRDLVENGGIRRSLGNSSNTRIGKVMTTPVITATPDMPVSEASHLLVSHDISRMPVVSEGTVVGILDRHDVLRTIVKKA</sequence>
<keyword evidence="2" id="KW-0028">Amino-acid biosynthesis</keyword>
<evidence type="ECO:0000313" key="5">
    <source>
        <dbReference type="EMBL" id="MBR1368522.1"/>
    </source>
</evidence>
<evidence type="ECO:0000313" key="6">
    <source>
        <dbReference type="Proteomes" id="UP000730161"/>
    </source>
</evidence>
<keyword evidence="6" id="KW-1185">Reference proteome</keyword>
<dbReference type="InterPro" id="IPR051257">
    <property type="entry name" value="Diverse_CBS-Domain"/>
</dbReference>
<proteinExistence type="predicted"/>
<organism evidence="5 6">
    <name type="scientific">Methanocalculus chunghsingensis</name>
    <dbReference type="NCBI Taxonomy" id="156457"/>
    <lineage>
        <taxon>Archaea</taxon>
        <taxon>Methanobacteriati</taxon>
        <taxon>Methanobacteriota</taxon>
        <taxon>Stenosarchaea group</taxon>
        <taxon>Methanomicrobia</taxon>
        <taxon>Methanomicrobiales</taxon>
        <taxon>Methanocalculaceae</taxon>
        <taxon>Methanocalculus</taxon>
    </lineage>
</organism>
<comment type="caution">
    <text evidence="5">The sequence shown here is derived from an EMBL/GenBank/DDBJ whole genome shotgun (WGS) entry which is preliminary data.</text>
</comment>
<dbReference type="InterPro" id="IPR046342">
    <property type="entry name" value="CBS_dom_sf"/>
</dbReference>
<evidence type="ECO:0000256" key="2">
    <source>
        <dbReference type="ARBA" id="ARBA00023167"/>
    </source>
</evidence>
<dbReference type="Proteomes" id="UP000730161">
    <property type="component" value="Unassembled WGS sequence"/>
</dbReference>
<dbReference type="Pfam" id="PF00571">
    <property type="entry name" value="CBS"/>
    <property type="match status" value="4"/>
</dbReference>
<dbReference type="CDD" id="cd02205">
    <property type="entry name" value="CBS_pair_SF"/>
    <property type="match status" value="2"/>
</dbReference>
<reference evidence="5" key="1">
    <citation type="submission" date="2014-12" db="EMBL/GenBank/DDBJ databases">
        <authorList>
            <person name="Huang H.-H."/>
            <person name="Chen S.-C."/>
            <person name="Lai M.-C."/>
        </authorList>
    </citation>
    <scope>NUCLEOTIDE SEQUENCE</scope>
    <source>
        <strain evidence="5">K1F9705b</strain>
    </source>
</reference>
<evidence type="ECO:0000259" key="4">
    <source>
        <dbReference type="PROSITE" id="PS51371"/>
    </source>
</evidence>
<evidence type="ECO:0000256" key="3">
    <source>
        <dbReference type="PROSITE-ProRule" id="PRU00703"/>
    </source>
</evidence>